<name>A0AAJ1EXZ3_9ACTO</name>
<comment type="similarity">
    <text evidence="2 11">Belongs to the guanylate kinase family.</text>
</comment>
<evidence type="ECO:0000256" key="1">
    <source>
        <dbReference type="ARBA" id="ARBA00003531"/>
    </source>
</evidence>
<dbReference type="Gene3D" id="3.40.50.300">
    <property type="entry name" value="P-loop containing nucleotide triphosphate hydrolases"/>
    <property type="match status" value="1"/>
</dbReference>
<evidence type="ECO:0000256" key="3">
    <source>
        <dbReference type="ARBA" id="ARBA00012961"/>
    </source>
</evidence>
<dbReference type="EC" id="2.7.4.8" evidence="3 11"/>
<keyword evidence="5 11" id="KW-0808">Transferase</keyword>
<dbReference type="GO" id="GO:0005829">
    <property type="term" value="C:cytosol"/>
    <property type="evidence" value="ECO:0007669"/>
    <property type="project" value="TreeGrafter"/>
</dbReference>
<comment type="subcellular location">
    <subcellularLocation>
        <location evidence="11">Cytoplasm</location>
    </subcellularLocation>
</comment>
<dbReference type="GO" id="GO:0005524">
    <property type="term" value="F:ATP binding"/>
    <property type="evidence" value="ECO:0007669"/>
    <property type="project" value="UniProtKB-UniRule"/>
</dbReference>
<evidence type="ECO:0000313" key="13">
    <source>
        <dbReference type="EMBL" id="MCG4617691.1"/>
    </source>
</evidence>
<dbReference type="CDD" id="cd00071">
    <property type="entry name" value="GMPK"/>
    <property type="match status" value="1"/>
</dbReference>
<protein>
    <recommendedName>
        <fullName evidence="4 11">Guanylate kinase</fullName>
        <ecNumber evidence="3 11">2.7.4.8</ecNumber>
    </recommendedName>
    <alternativeName>
        <fullName evidence="9 11">GMP kinase</fullName>
    </alternativeName>
</protein>
<dbReference type="FunFam" id="3.30.63.10:FF:000002">
    <property type="entry name" value="Guanylate kinase 1"/>
    <property type="match status" value="1"/>
</dbReference>
<keyword evidence="6 11" id="KW-0547">Nucleotide-binding</keyword>
<evidence type="ECO:0000259" key="12">
    <source>
        <dbReference type="PROSITE" id="PS50052"/>
    </source>
</evidence>
<dbReference type="InterPro" id="IPR027417">
    <property type="entry name" value="P-loop_NTPase"/>
</dbReference>
<proteinExistence type="inferred from homology"/>
<dbReference type="PANTHER" id="PTHR23117:SF13">
    <property type="entry name" value="GUANYLATE KINASE"/>
    <property type="match status" value="1"/>
</dbReference>
<organism evidence="13 14">
    <name type="scientific">Varibaculum cambriense</name>
    <dbReference type="NCBI Taxonomy" id="184870"/>
    <lineage>
        <taxon>Bacteria</taxon>
        <taxon>Bacillati</taxon>
        <taxon>Actinomycetota</taxon>
        <taxon>Actinomycetes</taxon>
        <taxon>Actinomycetales</taxon>
        <taxon>Actinomycetaceae</taxon>
        <taxon>Varibaculum</taxon>
    </lineage>
</organism>
<dbReference type="PANTHER" id="PTHR23117">
    <property type="entry name" value="GUANYLATE KINASE-RELATED"/>
    <property type="match status" value="1"/>
</dbReference>
<dbReference type="RefSeq" id="WP_238127858.1">
    <property type="nucleotide sequence ID" value="NZ_JAGZVZ010000010.1"/>
</dbReference>
<comment type="catalytic activity">
    <reaction evidence="10 11">
        <text>GMP + ATP = GDP + ADP</text>
        <dbReference type="Rhea" id="RHEA:20780"/>
        <dbReference type="ChEBI" id="CHEBI:30616"/>
        <dbReference type="ChEBI" id="CHEBI:58115"/>
        <dbReference type="ChEBI" id="CHEBI:58189"/>
        <dbReference type="ChEBI" id="CHEBI:456216"/>
        <dbReference type="EC" id="2.7.4.8"/>
    </reaction>
</comment>
<comment type="caution">
    <text evidence="13">The sequence shown here is derived from an EMBL/GenBank/DDBJ whole genome shotgun (WGS) entry which is preliminary data.</text>
</comment>
<dbReference type="PROSITE" id="PS00856">
    <property type="entry name" value="GUANYLATE_KINASE_1"/>
    <property type="match status" value="1"/>
</dbReference>
<keyword evidence="11" id="KW-0963">Cytoplasm</keyword>
<dbReference type="PROSITE" id="PS50052">
    <property type="entry name" value="GUANYLATE_KINASE_2"/>
    <property type="match status" value="1"/>
</dbReference>
<dbReference type="GO" id="GO:0004385">
    <property type="term" value="F:GMP kinase activity"/>
    <property type="evidence" value="ECO:0007669"/>
    <property type="project" value="UniProtKB-UniRule"/>
</dbReference>
<feature type="binding site" evidence="11">
    <location>
        <begin position="9"/>
        <end position="16"/>
    </location>
    <ligand>
        <name>ATP</name>
        <dbReference type="ChEBI" id="CHEBI:30616"/>
    </ligand>
</feature>
<evidence type="ECO:0000256" key="10">
    <source>
        <dbReference type="ARBA" id="ARBA00048594"/>
    </source>
</evidence>
<evidence type="ECO:0000256" key="6">
    <source>
        <dbReference type="ARBA" id="ARBA00022741"/>
    </source>
</evidence>
<dbReference type="HAMAP" id="MF_00328">
    <property type="entry name" value="Guanylate_kinase"/>
    <property type="match status" value="1"/>
</dbReference>
<reference evidence="13" key="1">
    <citation type="submission" date="2022-01" db="EMBL/GenBank/DDBJ databases">
        <title>Collection of gut derived symbiotic bacterial strains cultured from healthy donors.</title>
        <authorList>
            <person name="Lin H."/>
            <person name="Kohout C."/>
            <person name="Waligurski E."/>
            <person name="Pamer E.G."/>
        </authorList>
    </citation>
    <scope>NUCLEOTIDE SEQUENCE</scope>
    <source>
        <strain evidence="13">DFI.7.46</strain>
    </source>
</reference>
<keyword evidence="7 11" id="KW-0418">Kinase</keyword>
<gene>
    <name evidence="11 13" type="primary">gmk</name>
    <name evidence="13" type="ORF">L0M99_04165</name>
</gene>
<dbReference type="InterPro" id="IPR008144">
    <property type="entry name" value="Guanylate_kin-like_dom"/>
</dbReference>
<feature type="domain" description="Guanylate kinase-like" evidence="12">
    <location>
        <begin position="2"/>
        <end position="181"/>
    </location>
</feature>
<evidence type="ECO:0000256" key="8">
    <source>
        <dbReference type="ARBA" id="ARBA00022840"/>
    </source>
</evidence>
<dbReference type="InterPro" id="IPR017665">
    <property type="entry name" value="Guanylate_kinase"/>
</dbReference>
<dbReference type="Proteomes" id="UP001200537">
    <property type="component" value="Unassembled WGS sequence"/>
</dbReference>
<dbReference type="SMART" id="SM00072">
    <property type="entry name" value="GuKc"/>
    <property type="match status" value="1"/>
</dbReference>
<dbReference type="SUPFAM" id="SSF52540">
    <property type="entry name" value="P-loop containing nucleoside triphosphate hydrolases"/>
    <property type="match status" value="1"/>
</dbReference>
<dbReference type="Gene3D" id="3.30.63.10">
    <property type="entry name" value="Guanylate Kinase phosphate binding domain"/>
    <property type="match status" value="1"/>
</dbReference>
<keyword evidence="8 11" id="KW-0067">ATP-binding</keyword>
<evidence type="ECO:0000256" key="9">
    <source>
        <dbReference type="ARBA" id="ARBA00030128"/>
    </source>
</evidence>
<evidence type="ECO:0000256" key="5">
    <source>
        <dbReference type="ARBA" id="ARBA00022679"/>
    </source>
</evidence>
<evidence type="ECO:0000256" key="11">
    <source>
        <dbReference type="HAMAP-Rule" id="MF_00328"/>
    </source>
</evidence>
<dbReference type="EMBL" id="JAKNHJ010000006">
    <property type="protein sequence ID" value="MCG4617691.1"/>
    <property type="molecule type" value="Genomic_DNA"/>
</dbReference>
<dbReference type="Pfam" id="PF00625">
    <property type="entry name" value="Guanylate_kin"/>
    <property type="match status" value="1"/>
</dbReference>
<evidence type="ECO:0000256" key="7">
    <source>
        <dbReference type="ARBA" id="ARBA00022777"/>
    </source>
</evidence>
<dbReference type="AlphaFoldDB" id="A0AAJ1EXZ3"/>
<evidence type="ECO:0000313" key="14">
    <source>
        <dbReference type="Proteomes" id="UP001200537"/>
    </source>
</evidence>
<accession>A0AAJ1EXZ3</accession>
<dbReference type="NCBIfam" id="TIGR03263">
    <property type="entry name" value="guanyl_kin"/>
    <property type="match status" value="1"/>
</dbReference>
<dbReference type="InterPro" id="IPR020590">
    <property type="entry name" value="Guanylate_kinase_CS"/>
</dbReference>
<evidence type="ECO:0000256" key="2">
    <source>
        <dbReference type="ARBA" id="ARBA00005790"/>
    </source>
</evidence>
<dbReference type="InterPro" id="IPR008145">
    <property type="entry name" value="GK/Ca_channel_bsu"/>
</dbReference>
<comment type="function">
    <text evidence="1 11">Essential for recycling GMP and indirectly, cGMP.</text>
</comment>
<evidence type="ECO:0000256" key="4">
    <source>
        <dbReference type="ARBA" id="ARBA00016296"/>
    </source>
</evidence>
<sequence>MSRLYVLVGPSGVGKGTVVKALRKAHPQVNVAVSATTRSPRPGERDGIDYHFLSEPQFDELVDSDGFVEWAIVHGQKRYGTLRSEIAKYIARGEDVILEIDLAGARQVRRTNPDACFIFLQAPSEEILQERLRGRGTEGEAEVTRRLKTAEIEMAAAGEFEHIVVNNHPDQAASELAALMGIA</sequence>